<name>A0A0F9DSY1_9ZZZZ</name>
<dbReference type="AlphaFoldDB" id="A0A0F9DSY1"/>
<protein>
    <submittedName>
        <fullName evidence="1">Uncharacterized protein</fullName>
    </submittedName>
</protein>
<proteinExistence type="predicted"/>
<accession>A0A0F9DSY1</accession>
<gene>
    <name evidence="1" type="ORF">LCGC14_2160990</name>
</gene>
<evidence type="ECO:0000313" key="1">
    <source>
        <dbReference type="EMBL" id="KKL64839.1"/>
    </source>
</evidence>
<comment type="caution">
    <text evidence="1">The sequence shown here is derived from an EMBL/GenBank/DDBJ whole genome shotgun (WGS) entry which is preliminary data.</text>
</comment>
<sequence length="52" mass="5729">MSPATSESQRKLMCLALSIKQGLTPKSRSPEAARIAAQMSEEQLKDFCKSED</sequence>
<dbReference type="EMBL" id="LAZR01027725">
    <property type="protein sequence ID" value="KKL64839.1"/>
    <property type="molecule type" value="Genomic_DNA"/>
</dbReference>
<organism evidence="1">
    <name type="scientific">marine sediment metagenome</name>
    <dbReference type="NCBI Taxonomy" id="412755"/>
    <lineage>
        <taxon>unclassified sequences</taxon>
        <taxon>metagenomes</taxon>
        <taxon>ecological metagenomes</taxon>
    </lineage>
</organism>
<reference evidence="1" key="1">
    <citation type="journal article" date="2015" name="Nature">
        <title>Complex archaea that bridge the gap between prokaryotes and eukaryotes.</title>
        <authorList>
            <person name="Spang A."/>
            <person name="Saw J.H."/>
            <person name="Jorgensen S.L."/>
            <person name="Zaremba-Niedzwiedzka K."/>
            <person name="Martijn J."/>
            <person name="Lind A.E."/>
            <person name="van Eijk R."/>
            <person name="Schleper C."/>
            <person name="Guy L."/>
            <person name="Ettema T.J."/>
        </authorList>
    </citation>
    <scope>NUCLEOTIDE SEQUENCE</scope>
</reference>